<sequence length="214" mass="24226">MTDARLPVLYSFRRCPYAMRARLALAISGTQCELREVKLSAKPEAMLAASPKGTVPVLVLPEGQVLEESLDIMRRALSRHDPEGWLERDDADLIAANDGPFKQDLDRYKYPDRHGSDALEHRQRAVGFLRRLDERLAGQGQLCGTERGLADAAIFPFIRQFAAVDRDWFDAGDWPHLRDWLAEHLASPLFADIMIRVPPWNAQERPVLWGGTEP</sequence>
<organism evidence="3 4">
    <name type="scientific">Stakelama sediminis</name>
    <dbReference type="NCBI Taxonomy" id="463200"/>
    <lineage>
        <taxon>Bacteria</taxon>
        <taxon>Pseudomonadati</taxon>
        <taxon>Pseudomonadota</taxon>
        <taxon>Alphaproteobacteria</taxon>
        <taxon>Sphingomonadales</taxon>
        <taxon>Sphingomonadaceae</taxon>
        <taxon>Stakelama</taxon>
    </lineage>
</organism>
<dbReference type="RefSeq" id="WP_184001792.1">
    <property type="nucleotide sequence ID" value="NZ_BAABIF010000004.1"/>
</dbReference>
<dbReference type="Pfam" id="PF13417">
    <property type="entry name" value="GST_N_3"/>
    <property type="match status" value="1"/>
</dbReference>
<feature type="domain" description="GST C-terminal" evidence="2">
    <location>
        <begin position="75"/>
        <end position="207"/>
    </location>
</feature>
<keyword evidence="3" id="KW-0808">Transferase</keyword>
<dbReference type="PROSITE" id="PS50404">
    <property type="entry name" value="GST_NTER"/>
    <property type="match status" value="1"/>
</dbReference>
<evidence type="ECO:0000259" key="1">
    <source>
        <dbReference type="PROSITE" id="PS50404"/>
    </source>
</evidence>
<dbReference type="AlphaFoldDB" id="A0A840YWU5"/>
<accession>A0A840YWU5</accession>
<dbReference type="CDD" id="cd03196">
    <property type="entry name" value="GST_C_5"/>
    <property type="match status" value="1"/>
</dbReference>
<evidence type="ECO:0000259" key="2">
    <source>
        <dbReference type="PROSITE" id="PS50405"/>
    </source>
</evidence>
<feature type="domain" description="GST N-terminal" evidence="1">
    <location>
        <begin position="5"/>
        <end position="84"/>
    </location>
</feature>
<dbReference type="InterPro" id="IPR036282">
    <property type="entry name" value="Glutathione-S-Trfase_C_sf"/>
</dbReference>
<dbReference type="SUPFAM" id="SSF52833">
    <property type="entry name" value="Thioredoxin-like"/>
    <property type="match status" value="1"/>
</dbReference>
<reference evidence="3 4" key="1">
    <citation type="submission" date="2020-08" db="EMBL/GenBank/DDBJ databases">
        <title>Genomic Encyclopedia of Type Strains, Phase IV (KMG-IV): sequencing the most valuable type-strain genomes for metagenomic binning, comparative biology and taxonomic classification.</title>
        <authorList>
            <person name="Goeker M."/>
        </authorList>
    </citation>
    <scope>NUCLEOTIDE SEQUENCE [LARGE SCALE GENOMIC DNA]</scope>
    <source>
        <strain evidence="3 4">DSM 27203</strain>
    </source>
</reference>
<dbReference type="InterPro" id="IPR010987">
    <property type="entry name" value="Glutathione-S-Trfase_C-like"/>
</dbReference>
<evidence type="ECO:0000313" key="3">
    <source>
        <dbReference type="EMBL" id="MBB5718113.1"/>
    </source>
</evidence>
<dbReference type="InterPro" id="IPR004045">
    <property type="entry name" value="Glutathione_S-Trfase_N"/>
</dbReference>
<proteinExistence type="predicted"/>
<dbReference type="GO" id="GO:0016740">
    <property type="term" value="F:transferase activity"/>
    <property type="evidence" value="ECO:0007669"/>
    <property type="project" value="UniProtKB-KW"/>
</dbReference>
<dbReference type="PANTHER" id="PTHR43968">
    <property type="match status" value="1"/>
</dbReference>
<keyword evidence="4" id="KW-1185">Reference proteome</keyword>
<dbReference type="SUPFAM" id="SSF47616">
    <property type="entry name" value="GST C-terminal domain-like"/>
    <property type="match status" value="1"/>
</dbReference>
<dbReference type="InterPro" id="IPR040079">
    <property type="entry name" value="Glutathione_S-Trfase"/>
</dbReference>
<dbReference type="Gene3D" id="3.40.30.10">
    <property type="entry name" value="Glutaredoxin"/>
    <property type="match status" value="1"/>
</dbReference>
<dbReference type="Gene3D" id="1.20.1050.10">
    <property type="match status" value="1"/>
</dbReference>
<dbReference type="InterPro" id="IPR036249">
    <property type="entry name" value="Thioredoxin-like_sf"/>
</dbReference>
<dbReference type="CDD" id="cd03060">
    <property type="entry name" value="GST_N_Omega_like"/>
    <property type="match status" value="1"/>
</dbReference>
<dbReference type="PANTHER" id="PTHR43968:SF6">
    <property type="entry name" value="GLUTATHIONE S-TRANSFERASE OMEGA"/>
    <property type="match status" value="1"/>
</dbReference>
<evidence type="ECO:0000313" key="4">
    <source>
        <dbReference type="Proteomes" id="UP000554342"/>
    </source>
</evidence>
<dbReference type="EMBL" id="JACIJI010000001">
    <property type="protein sequence ID" value="MBB5718113.1"/>
    <property type="molecule type" value="Genomic_DNA"/>
</dbReference>
<gene>
    <name evidence="3" type="ORF">FHR23_001020</name>
</gene>
<protein>
    <submittedName>
        <fullName evidence="3">Glutathione S-transferase</fullName>
    </submittedName>
</protein>
<name>A0A840YWU5_9SPHN</name>
<dbReference type="GO" id="GO:0005737">
    <property type="term" value="C:cytoplasm"/>
    <property type="evidence" value="ECO:0007669"/>
    <property type="project" value="TreeGrafter"/>
</dbReference>
<dbReference type="Pfam" id="PF13410">
    <property type="entry name" value="GST_C_2"/>
    <property type="match status" value="1"/>
</dbReference>
<comment type="caution">
    <text evidence="3">The sequence shown here is derived from an EMBL/GenBank/DDBJ whole genome shotgun (WGS) entry which is preliminary data.</text>
</comment>
<dbReference type="InterPro" id="IPR050983">
    <property type="entry name" value="GST_Omega/HSP26"/>
</dbReference>
<dbReference type="PROSITE" id="PS50405">
    <property type="entry name" value="GST_CTER"/>
    <property type="match status" value="1"/>
</dbReference>
<dbReference type="SFLD" id="SFLDS00019">
    <property type="entry name" value="Glutathione_Transferase_(cytos"/>
    <property type="match status" value="1"/>
</dbReference>
<dbReference type="Proteomes" id="UP000554342">
    <property type="component" value="Unassembled WGS sequence"/>
</dbReference>